<protein>
    <submittedName>
        <fullName evidence="1">Uncharacterized protein</fullName>
    </submittedName>
</protein>
<accession>A0AAV9QQ64</accession>
<dbReference type="AlphaFoldDB" id="A0AAV9QQ64"/>
<proteinExistence type="predicted"/>
<reference evidence="1 2" key="1">
    <citation type="submission" date="2021-06" db="EMBL/GenBank/DDBJ databases">
        <authorList>
            <person name="Palmer J.M."/>
        </authorList>
    </citation>
    <scope>NUCLEOTIDE SEQUENCE [LARGE SCALE GENOMIC DNA]</scope>
    <source>
        <strain evidence="1 2">MEX-2019</strain>
        <tissue evidence="1">Muscle</tissue>
    </source>
</reference>
<name>A0AAV9QQ64_9TELE</name>
<comment type="caution">
    <text evidence="1">The sequence shown here is derived from an EMBL/GenBank/DDBJ whole genome shotgun (WGS) entry which is preliminary data.</text>
</comment>
<evidence type="ECO:0000313" key="1">
    <source>
        <dbReference type="EMBL" id="KAK5598947.1"/>
    </source>
</evidence>
<evidence type="ECO:0000313" key="2">
    <source>
        <dbReference type="Proteomes" id="UP001311232"/>
    </source>
</evidence>
<dbReference type="EMBL" id="JAHHUM010002982">
    <property type="protein sequence ID" value="KAK5598947.1"/>
    <property type="molecule type" value="Genomic_DNA"/>
</dbReference>
<dbReference type="Proteomes" id="UP001311232">
    <property type="component" value="Unassembled WGS sequence"/>
</dbReference>
<organism evidence="1 2">
    <name type="scientific">Crenichthys baileyi</name>
    <name type="common">White River springfish</name>
    <dbReference type="NCBI Taxonomy" id="28760"/>
    <lineage>
        <taxon>Eukaryota</taxon>
        <taxon>Metazoa</taxon>
        <taxon>Chordata</taxon>
        <taxon>Craniata</taxon>
        <taxon>Vertebrata</taxon>
        <taxon>Euteleostomi</taxon>
        <taxon>Actinopterygii</taxon>
        <taxon>Neopterygii</taxon>
        <taxon>Teleostei</taxon>
        <taxon>Neoteleostei</taxon>
        <taxon>Acanthomorphata</taxon>
        <taxon>Ovalentaria</taxon>
        <taxon>Atherinomorphae</taxon>
        <taxon>Cyprinodontiformes</taxon>
        <taxon>Goodeidae</taxon>
        <taxon>Crenichthys</taxon>
    </lineage>
</organism>
<sequence length="102" mass="11588">MTPNQQLLLPVNVRNDYIDVLKLSEVYQSAVRKITHEYKIYQTAVDFQYFKSDCAMLKEITNNPRAPSRNPQASVIPLSVNLLDRKAARSDTSGRADGENVF</sequence>
<keyword evidence="2" id="KW-1185">Reference proteome</keyword>
<gene>
    <name evidence="1" type="ORF">CRENBAI_001506</name>
</gene>